<dbReference type="EMBL" id="CP029190">
    <property type="protein sequence ID" value="QES52417.1"/>
    <property type="molecule type" value="Genomic_DNA"/>
</dbReference>
<name>A0A5P2DDY0_STRVZ</name>
<organism evidence="1 2">
    <name type="scientific">Streptomyces venezuelae</name>
    <dbReference type="NCBI Taxonomy" id="54571"/>
    <lineage>
        <taxon>Bacteria</taxon>
        <taxon>Bacillati</taxon>
        <taxon>Actinomycetota</taxon>
        <taxon>Actinomycetes</taxon>
        <taxon>Kitasatosporales</taxon>
        <taxon>Streptomycetaceae</taxon>
        <taxon>Streptomyces</taxon>
    </lineage>
</organism>
<gene>
    <name evidence="1" type="ORF">DEJ50_14540</name>
</gene>
<dbReference type="OrthoDB" id="4229187at2"/>
<evidence type="ECO:0000313" key="1">
    <source>
        <dbReference type="EMBL" id="QES52417.1"/>
    </source>
</evidence>
<accession>A0A5P2DDY0</accession>
<protein>
    <submittedName>
        <fullName evidence="1">Uncharacterized protein</fullName>
    </submittedName>
</protein>
<reference evidence="1 2" key="1">
    <citation type="submission" date="2018-05" db="EMBL/GenBank/DDBJ databases">
        <title>Streptomyces venezuelae.</title>
        <authorList>
            <person name="Kim W."/>
            <person name="Lee N."/>
            <person name="Cho B.-K."/>
        </authorList>
    </citation>
    <scope>NUCLEOTIDE SEQUENCE [LARGE SCALE GENOMIC DNA]</scope>
    <source>
        <strain evidence="1 2">ATCC 21782</strain>
    </source>
</reference>
<dbReference type="AlphaFoldDB" id="A0A5P2DDY0"/>
<evidence type="ECO:0000313" key="2">
    <source>
        <dbReference type="Proteomes" id="UP000325211"/>
    </source>
</evidence>
<proteinExistence type="predicted"/>
<sequence>MRANRRTEDGRVVPTTPEEFAAGQRARLFQEGGPGAPEATNPRKRLDVALTGEATAGHTVRLAVLGPFLANLQESVHSVAQALTGRPTTHAAIPKNIRDVTTLSAAALFPSSFGVALYGPEVSEATEGGEHLFPDPTEAVLDDAINTVLDVVDLSESAGLSDDGLAEELVPLGQRAMKHIGALTAGLTEAQIGLKVAWHPKQGRVRQSVWTPDGARRVRDLCEQSEFSSGAPMTLTGWLGSASALRGTVEIRTDNGEIIRAKTDEAITRSLRSHFGNLVRAEVEVTVVRAAGGRERRNYAVISLHSLDPDTPGST</sequence>
<dbReference type="Proteomes" id="UP000325211">
    <property type="component" value="Chromosome"/>
</dbReference>